<dbReference type="InterPro" id="IPR053860">
    <property type="entry name" value="DUF6932"/>
</dbReference>
<dbReference type="Proteomes" id="UP000198519">
    <property type="component" value="Unassembled WGS sequence"/>
</dbReference>
<dbReference type="Pfam" id="PF22014">
    <property type="entry name" value="DUF6932"/>
    <property type="match status" value="1"/>
</dbReference>
<dbReference type="OrthoDB" id="7842083at2"/>
<evidence type="ECO:0000313" key="2">
    <source>
        <dbReference type="Proteomes" id="UP000198519"/>
    </source>
</evidence>
<dbReference type="AlphaFoldDB" id="A0A1I4T0N6"/>
<organism evidence="1 2">
    <name type="scientific">Marinobacter zhejiangensis</name>
    <dbReference type="NCBI Taxonomy" id="488535"/>
    <lineage>
        <taxon>Bacteria</taxon>
        <taxon>Pseudomonadati</taxon>
        <taxon>Pseudomonadota</taxon>
        <taxon>Gammaproteobacteria</taxon>
        <taxon>Pseudomonadales</taxon>
        <taxon>Marinobacteraceae</taxon>
        <taxon>Marinobacter</taxon>
    </lineage>
</organism>
<keyword evidence="2" id="KW-1185">Reference proteome</keyword>
<evidence type="ECO:0000313" key="1">
    <source>
        <dbReference type="EMBL" id="SFM70294.1"/>
    </source>
</evidence>
<dbReference type="RefSeq" id="WP_092025966.1">
    <property type="nucleotide sequence ID" value="NZ_FOUE01000006.1"/>
</dbReference>
<dbReference type="STRING" id="488535.SAMN04487963_3426"/>
<protein>
    <submittedName>
        <fullName evidence="1">Uncharacterized protein</fullName>
    </submittedName>
</protein>
<proteinExistence type="predicted"/>
<sequence>MTLQQPIPGWTSVGIVPPIRPGADGTSADRSPYQVELAQFCEQLGTTPERRAILSGLLDFRQALHQAGVVQGFQWLDGSFMEQVEVTEGRAPRDVDVVTFFYLPAGETQGSLAGRAQTLFDHSRLKQVYNVDAYFSILGQPLSSPMVKQISYWYSLWSHRRDGLWKGFVQVSLAPDQDAAATQVLLAKGGLDHG</sequence>
<dbReference type="EMBL" id="FOUE01000006">
    <property type="protein sequence ID" value="SFM70294.1"/>
    <property type="molecule type" value="Genomic_DNA"/>
</dbReference>
<accession>A0A1I4T0N6</accession>
<gene>
    <name evidence="1" type="ORF">SAMN04487963_3426</name>
</gene>
<name>A0A1I4T0N6_9GAMM</name>
<reference evidence="2" key="1">
    <citation type="submission" date="2016-10" db="EMBL/GenBank/DDBJ databases">
        <authorList>
            <person name="Varghese N."/>
            <person name="Submissions S."/>
        </authorList>
    </citation>
    <scope>NUCLEOTIDE SEQUENCE [LARGE SCALE GENOMIC DNA]</scope>
    <source>
        <strain evidence="2">CGMCC 1.7061</strain>
    </source>
</reference>